<dbReference type="Proteomes" id="UP000265541">
    <property type="component" value="Unassembled WGS sequence"/>
</dbReference>
<dbReference type="InterPro" id="IPR049869">
    <property type="entry name" value="VraH"/>
</dbReference>
<keyword evidence="1" id="KW-0472">Membrane</keyword>
<protein>
    <submittedName>
        <fullName evidence="2">Uncharacterized protein</fullName>
    </submittedName>
</protein>
<evidence type="ECO:0000313" key="2">
    <source>
        <dbReference type="EMBL" id="RIP34132.1"/>
    </source>
</evidence>
<name>A0A3A0VPH1_STAGA</name>
<keyword evidence="1" id="KW-1133">Transmembrane helix</keyword>
<sequence>MKLNELKEKLLNKKWDLSDLIFLLLFIFLGCTFLTPIAGVPLGTIAFLFLFLDDESDIEEELEDIKQNIDK</sequence>
<comment type="caution">
    <text evidence="2">The sequence shown here is derived from an EMBL/GenBank/DDBJ whole genome shotgun (WGS) entry which is preliminary data.</text>
</comment>
<accession>A0A3A0VPH1</accession>
<dbReference type="PROSITE" id="PS51257">
    <property type="entry name" value="PROKAR_LIPOPROTEIN"/>
    <property type="match status" value="1"/>
</dbReference>
<dbReference type="NCBIfam" id="NF033835">
    <property type="entry name" value="VraH_fam"/>
    <property type="match status" value="1"/>
</dbReference>
<gene>
    <name evidence="2" type="ORF">BUZ14_08770</name>
</gene>
<reference evidence="2 3" key="1">
    <citation type="journal article" date="2016" name="Front. Microbiol.">
        <title>Comprehensive Phylogenetic Analysis of Bovine Non-aureus Staphylococci Species Based on Whole-Genome Sequencing.</title>
        <authorList>
            <person name="Naushad S."/>
            <person name="Barkema H.W."/>
            <person name="Luby C."/>
            <person name="Condas L.A."/>
            <person name="Nobrega D.B."/>
            <person name="Carson D.A."/>
            <person name="De Buck J."/>
        </authorList>
    </citation>
    <scope>NUCLEOTIDE SEQUENCE [LARGE SCALE GENOMIC DNA]</scope>
    <source>
        <strain evidence="2 3">SNUC 4781</strain>
    </source>
</reference>
<keyword evidence="1" id="KW-0812">Transmembrane</keyword>
<evidence type="ECO:0000256" key="1">
    <source>
        <dbReference type="SAM" id="Phobius"/>
    </source>
</evidence>
<organism evidence="2 3">
    <name type="scientific">Staphylococcus gallinarum</name>
    <dbReference type="NCBI Taxonomy" id="1293"/>
    <lineage>
        <taxon>Bacteria</taxon>
        <taxon>Bacillati</taxon>
        <taxon>Bacillota</taxon>
        <taxon>Bacilli</taxon>
        <taxon>Bacillales</taxon>
        <taxon>Staphylococcaceae</taxon>
        <taxon>Staphylococcus</taxon>
    </lineage>
</organism>
<proteinExistence type="predicted"/>
<dbReference type="AlphaFoldDB" id="A0A3A0VPH1"/>
<dbReference type="RefSeq" id="WP_119485538.1">
    <property type="nucleotide sequence ID" value="NZ_QYJN01000004.1"/>
</dbReference>
<evidence type="ECO:0000313" key="3">
    <source>
        <dbReference type="Proteomes" id="UP000265541"/>
    </source>
</evidence>
<dbReference type="EMBL" id="QYJN01000004">
    <property type="protein sequence ID" value="RIP34132.1"/>
    <property type="molecule type" value="Genomic_DNA"/>
</dbReference>
<feature type="transmembrane region" description="Helical" evidence="1">
    <location>
        <begin position="20"/>
        <end position="52"/>
    </location>
</feature>